<sequence length="97" mass="10424">MSERHDALAAGLTVVADLVGAGLKTLGRVDEFATGGQKVDQRFCIHLAGAAGMKTGLGTEPLGHRLFQAGTGKLPPLRQHHLHHFVTMNRLRHLSPQ</sequence>
<dbReference type="EMBL" id="CABWLC010000020">
    <property type="protein sequence ID" value="VXA88938.1"/>
    <property type="molecule type" value="Genomic_DNA"/>
</dbReference>
<dbReference type="Proteomes" id="UP000439123">
    <property type="component" value="Unassembled WGS sequence"/>
</dbReference>
<accession>A0A653LDP4</accession>
<evidence type="ECO:0000313" key="2">
    <source>
        <dbReference type="Proteomes" id="UP000439123"/>
    </source>
</evidence>
<reference evidence="1 2" key="1">
    <citation type="submission" date="2019-10" db="EMBL/GenBank/DDBJ databases">
        <authorList>
            <person name="Karimi E."/>
        </authorList>
    </citation>
    <scope>NUCLEOTIDE SEQUENCE [LARGE SCALE GENOMIC DNA]</scope>
    <source>
        <strain evidence="1">Aeromonas sp. 8C</strain>
    </source>
</reference>
<name>A0A653LDP4_AERVE</name>
<evidence type="ECO:0000313" key="1">
    <source>
        <dbReference type="EMBL" id="VXA88938.1"/>
    </source>
</evidence>
<protein>
    <submittedName>
        <fullName evidence="1">Uncharacterized protein</fullName>
    </submittedName>
</protein>
<proteinExistence type="predicted"/>
<organism evidence="1 2">
    <name type="scientific">Aeromonas veronii</name>
    <dbReference type="NCBI Taxonomy" id="654"/>
    <lineage>
        <taxon>Bacteria</taxon>
        <taxon>Pseudomonadati</taxon>
        <taxon>Pseudomonadota</taxon>
        <taxon>Gammaproteobacteria</taxon>
        <taxon>Aeromonadales</taxon>
        <taxon>Aeromonadaceae</taxon>
        <taxon>Aeromonas</taxon>
    </lineage>
</organism>
<dbReference type="AlphaFoldDB" id="A0A653LDP4"/>
<gene>
    <name evidence="1" type="ORF">AERO8C_70567</name>
</gene>